<reference evidence="2" key="1">
    <citation type="submission" date="2018-02" db="EMBL/GenBank/DDBJ databases">
        <title>Rhizophora mucronata_Transcriptome.</title>
        <authorList>
            <person name="Meera S.P."/>
            <person name="Sreeshan A."/>
            <person name="Augustine A."/>
        </authorList>
    </citation>
    <scope>NUCLEOTIDE SEQUENCE</scope>
    <source>
        <tissue evidence="2">Leaf</tissue>
    </source>
</reference>
<name>A0A2P2JXK0_RHIMU</name>
<evidence type="ECO:0000256" key="1">
    <source>
        <dbReference type="SAM" id="SignalP"/>
    </source>
</evidence>
<proteinExistence type="predicted"/>
<dbReference type="EMBL" id="GGEC01017721">
    <property type="protein sequence ID" value="MBW98204.1"/>
    <property type="molecule type" value="Transcribed_RNA"/>
</dbReference>
<feature type="signal peptide" evidence="1">
    <location>
        <begin position="1"/>
        <end position="19"/>
    </location>
</feature>
<sequence>MSCLCCVCVSVHGLCVCGCFHHPFDEKYGLLMNVLEVQFNTKFRY</sequence>
<organism evidence="2">
    <name type="scientific">Rhizophora mucronata</name>
    <name type="common">Asiatic mangrove</name>
    <dbReference type="NCBI Taxonomy" id="61149"/>
    <lineage>
        <taxon>Eukaryota</taxon>
        <taxon>Viridiplantae</taxon>
        <taxon>Streptophyta</taxon>
        <taxon>Embryophyta</taxon>
        <taxon>Tracheophyta</taxon>
        <taxon>Spermatophyta</taxon>
        <taxon>Magnoliopsida</taxon>
        <taxon>eudicotyledons</taxon>
        <taxon>Gunneridae</taxon>
        <taxon>Pentapetalae</taxon>
        <taxon>rosids</taxon>
        <taxon>fabids</taxon>
        <taxon>Malpighiales</taxon>
        <taxon>Rhizophoraceae</taxon>
        <taxon>Rhizophora</taxon>
    </lineage>
</organism>
<protein>
    <submittedName>
        <fullName evidence="2">Uncharacterized protein</fullName>
    </submittedName>
</protein>
<accession>A0A2P2JXK0</accession>
<feature type="chain" id="PRO_5015201318" evidence="1">
    <location>
        <begin position="20"/>
        <end position="45"/>
    </location>
</feature>
<dbReference type="AlphaFoldDB" id="A0A2P2JXK0"/>
<evidence type="ECO:0000313" key="2">
    <source>
        <dbReference type="EMBL" id="MBW98204.1"/>
    </source>
</evidence>
<keyword evidence="1" id="KW-0732">Signal</keyword>